<dbReference type="SUPFAM" id="SSF55874">
    <property type="entry name" value="ATPase domain of HSP90 chaperone/DNA topoisomerase II/histidine kinase"/>
    <property type="match status" value="1"/>
</dbReference>
<evidence type="ECO:0000313" key="3">
    <source>
        <dbReference type="EMBL" id="MBB4916631.1"/>
    </source>
</evidence>
<feature type="domain" description="Histidine kinase/HSP90-like ATPase" evidence="2">
    <location>
        <begin position="20"/>
        <end position="125"/>
    </location>
</feature>
<dbReference type="Pfam" id="PF13581">
    <property type="entry name" value="HATPase_c_2"/>
    <property type="match status" value="1"/>
</dbReference>
<gene>
    <name evidence="3" type="ORF">FHS44_003719</name>
</gene>
<keyword evidence="1" id="KW-0418">Kinase</keyword>
<dbReference type="EMBL" id="JACHJP010000003">
    <property type="protein sequence ID" value="MBB4916631.1"/>
    <property type="molecule type" value="Genomic_DNA"/>
</dbReference>
<dbReference type="PANTHER" id="PTHR35526:SF3">
    <property type="entry name" value="ANTI-SIGMA-F FACTOR RSBW"/>
    <property type="match status" value="1"/>
</dbReference>
<evidence type="ECO:0000256" key="1">
    <source>
        <dbReference type="ARBA" id="ARBA00022527"/>
    </source>
</evidence>
<keyword evidence="1" id="KW-0723">Serine/threonine-protein kinase</keyword>
<comment type="caution">
    <text evidence="3">The sequence shown here is derived from an EMBL/GenBank/DDBJ whole genome shotgun (WGS) entry which is preliminary data.</text>
</comment>
<evidence type="ECO:0000259" key="2">
    <source>
        <dbReference type="Pfam" id="PF13581"/>
    </source>
</evidence>
<proteinExistence type="predicted"/>
<dbReference type="CDD" id="cd16936">
    <property type="entry name" value="HATPase_RsbW-like"/>
    <property type="match status" value="1"/>
</dbReference>
<dbReference type="InterPro" id="IPR003594">
    <property type="entry name" value="HATPase_dom"/>
</dbReference>
<name>A0A7W7QP69_9ACTN</name>
<dbReference type="Gene3D" id="3.30.565.10">
    <property type="entry name" value="Histidine kinase-like ATPase, C-terminal domain"/>
    <property type="match status" value="1"/>
</dbReference>
<dbReference type="RefSeq" id="WP_184716134.1">
    <property type="nucleotide sequence ID" value="NZ_JACHJP010000003.1"/>
</dbReference>
<evidence type="ECO:0000313" key="4">
    <source>
        <dbReference type="Proteomes" id="UP000552644"/>
    </source>
</evidence>
<dbReference type="GO" id="GO:0004674">
    <property type="term" value="F:protein serine/threonine kinase activity"/>
    <property type="evidence" value="ECO:0007669"/>
    <property type="project" value="UniProtKB-KW"/>
</dbReference>
<dbReference type="InterPro" id="IPR036890">
    <property type="entry name" value="HATPase_C_sf"/>
</dbReference>
<dbReference type="InterPro" id="IPR050267">
    <property type="entry name" value="Anti-sigma-factor_SerPK"/>
</dbReference>
<dbReference type="Proteomes" id="UP000552644">
    <property type="component" value="Unassembled WGS sequence"/>
</dbReference>
<protein>
    <submittedName>
        <fullName evidence="3">Anti-sigma regulatory factor (Ser/Thr protein kinase)</fullName>
    </submittedName>
</protein>
<keyword evidence="1" id="KW-0808">Transferase</keyword>
<organism evidence="3 4">
    <name type="scientific">Streptosporangium saharense</name>
    <dbReference type="NCBI Taxonomy" id="1706840"/>
    <lineage>
        <taxon>Bacteria</taxon>
        <taxon>Bacillati</taxon>
        <taxon>Actinomycetota</taxon>
        <taxon>Actinomycetes</taxon>
        <taxon>Streptosporangiales</taxon>
        <taxon>Streptosporangiaceae</taxon>
        <taxon>Streptosporangium</taxon>
    </lineage>
</organism>
<reference evidence="3 4" key="1">
    <citation type="submission" date="2020-08" db="EMBL/GenBank/DDBJ databases">
        <title>Genomic Encyclopedia of Type Strains, Phase III (KMG-III): the genomes of soil and plant-associated and newly described type strains.</title>
        <authorList>
            <person name="Whitman W."/>
        </authorList>
    </citation>
    <scope>NUCLEOTIDE SEQUENCE [LARGE SCALE GENOMIC DNA]</scope>
    <source>
        <strain evidence="3 4">CECT 8840</strain>
    </source>
</reference>
<keyword evidence="4" id="KW-1185">Reference proteome</keyword>
<sequence length="135" mass="14383">MAVVQRVLPLRSTMFLRGVPEAVSEARDRVRGFLGEEHPVSEDVVLLVSEVVTNSVVHSASGAGGQVAMTVEVGARSVLVEVSDAGSGASAPHVRNDPQAENGRGMFLVDLLASRWGVRDDRGGGRRTVWFEVGF</sequence>
<accession>A0A7W7QP69</accession>
<dbReference type="PANTHER" id="PTHR35526">
    <property type="entry name" value="ANTI-SIGMA-F FACTOR RSBW-RELATED"/>
    <property type="match status" value="1"/>
</dbReference>
<dbReference type="AlphaFoldDB" id="A0A7W7QP69"/>